<dbReference type="OrthoDB" id="5296742at2"/>
<gene>
    <name evidence="4" type="ORF">FM042_07575</name>
</gene>
<reference evidence="4 5" key="1">
    <citation type="submission" date="2019-07" db="EMBL/GenBank/DDBJ databases">
        <authorList>
            <person name="Yang M."/>
            <person name="Zhao D."/>
            <person name="Xiang H."/>
        </authorList>
    </citation>
    <scope>NUCLEOTIDE SEQUENCE [LARGE SCALE GENOMIC DNA]</scope>
    <source>
        <strain evidence="4 5">IM1326</strain>
    </source>
</reference>
<dbReference type="InterPro" id="IPR038610">
    <property type="entry name" value="FliK-like_C_sf"/>
</dbReference>
<dbReference type="EMBL" id="VJWL01000002">
    <property type="protein sequence ID" value="TRW48833.1"/>
    <property type="molecule type" value="Genomic_DNA"/>
</dbReference>
<protein>
    <submittedName>
        <fullName evidence="4">Flagellar hook-length control protein FliK</fullName>
    </submittedName>
</protein>
<evidence type="ECO:0000256" key="1">
    <source>
        <dbReference type="SAM" id="Coils"/>
    </source>
</evidence>
<keyword evidence="1" id="KW-0175">Coiled coil</keyword>
<keyword evidence="4" id="KW-0966">Cell projection</keyword>
<dbReference type="RefSeq" id="WP_143235819.1">
    <property type="nucleotide sequence ID" value="NZ_VJWL01000002.1"/>
</dbReference>
<comment type="caution">
    <text evidence="4">The sequence shown here is derived from an EMBL/GenBank/DDBJ whole genome shotgun (WGS) entry which is preliminary data.</text>
</comment>
<dbReference type="Proteomes" id="UP000320359">
    <property type="component" value="Unassembled WGS sequence"/>
</dbReference>
<feature type="coiled-coil region" evidence="1">
    <location>
        <begin position="281"/>
        <end position="308"/>
    </location>
</feature>
<feature type="compositionally biased region" description="Polar residues" evidence="2">
    <location>
        <begin position="78"/>
        <end position="91"/>
    </location>
</feature>
<organism evidence="4 5">
    <name type="scientific">Aliidiomarina halalkaliphila</name>
    <dbReference type="NCBI Taxonomy" id="2593535"/>
    <lineage>
        <taxon>Bacteria</taxon>
        <taxon>Pseudomonadati</taxon>
        <taxon>Pseudomonadota</taxon>
        <taxon>Gammaproteobacteria</taxon>
        <taxon>Alteromonadales</taxon>
        <taxon>Idiomarinaceae</taxon>
        <taxon>Aliidiomarina</taxon>
    </lineage>
</organism>
<keyword evidence="4" id="KW-0969">Cilium</keyword>
<feature type="compositionally biased region" description="Polar residues" evidence="2">
    <location>
        <begin position="53"/>
        <end position="63"/>
    </location>
</feature>
<feature type="region of interest" description="Disordered" evidence="2">
    <location>
        <begin position="15"/>
        <end position="91"/>
    </location>
</feature>
<keyword evidence="5" id="KW-1185">Reference proteome</keyword>
<proteinExistence type="predicted"/>
<sequence length="325" mass="36149">MSGITPLLDTLLHQVLGPKGDQSAQKNLNQPVRPVEPGEGPRALQSDSRTDSRAQSQPHNIQPQLRVGSRGLPPQMPTLPTQNVPNASAQTQLSHAGRAIADILLHYPRPGSVIKPSMPLIQSVESTTSALLGDRLNQSIRTSGVFYEHTLSKWLRGEVPRSSLQQQPQMQVATQIQQQEGIPMRQIGVQVPEAMHSLVRHQLEVLSTPVLRWEGDVWSGLFMALVLQPAFWEEPHKTAQDDTEPRKRKKVWHSDIELTVKGLGHLVVHLALQENSLHLQLTAEENVIHRLEDKQNDLRNRLNRLGLSEVVVETKVIGSQGASDE</sequence>
<evidence type="ECO:0000313" key="5">
    <source>
        <dbReference type="Proteomes" id="UP000320359"/>
    </source>
</evidence>
<keyword evidence="4" id="KW-0282">Flagellum</keyword>
<dbReference type="InterPro" id="IPR021136">
    <property type="entry name" value="Flagellar_hook_control-like_C"/>
</dbReference>
<feature type="domain" description="Flagellar hook-length control protein-like C-terminal" evidence="3">
    <location>
        <begin position="247"/>
        <end position="316"/>
    </location>
</feature>
<dbReference type="AlphaFoldDB" id="A0A552X2I9"/>
<name>A0A552X2I9_9GAMM</name>
<evidence type="ECO:0000256" key="2">
    <source>
        <dbReference type="SAM" id="MobiDB-lite"/>
    </source>
</evidence>
<accession>A0A552X2I9</accession>
<evidence type="ECO:0000259" key="3">
    <source>
        <dbReference type="Pfam" id="PF02120"/>
    </source>
</evidence>
<dbReference type="Gene3D" id="3.30.750.140">
    <property type="match status" value="1"/>
</dbReference>
<evidence type="ECO:0000313" key="4">
    <source>
        <dbReference type="EMBL" id="TRW48833.1"/>
    </source>
</evidence>
<dbReference type="Pfam" id="PF02120">
    <property type="entry name" value="Flg_hook"/>
    <property type="match status" value="1"/>
</dbReference>